<evidence type="ECO:0000313" key="15">
    <source>
        <dbReference type="Proteomes" id="UP000679749"/>
    </source>
</evidence>
<dbReference type="InterPro" id="IPR002126">
    <property type="entry name" value="Cadherin-like_dom"/>
</dbReference>
<dbReference type="SMART" id="SM00112">
    <property type="entry name" value="CA"/>
    <property type="match status" value="7"/>
</dbReference>
<dbReference type="Gene3D" id="2.60.40.60">
    <property type="entry name" value="Cadherins"/>
    <property type="match status" value="7"/>
</dbReference>
<evidence type="ECO:0000256" key="8">
    <source>
        <dbReference type="ARBA" id="ARBA00022989"/>
    </source>
</evidence>
<evidence type="ECO:0000256" key="12">
    <source>
        <dbReference type="SAM" id="Phobius"/>
    </source>
</evidence>
<dbReference type="GO" id="GO:0007156">
    <property type="term" value="P:homophilic cell adhesion via plasma membrane adhesion molecules"/>
    <property type="evidence" value="ECO:0007669"/>
    <property type="project" value="InterPro"/>
</dbReference>
<feature type="domain" description="Cadherin" evidence="13">
    <location>
        <begin position="812"/>
        <end position="927"/>
    </location>
</feature>
<evidence type="ECO:0000256" key="11">
    <source>
        <dbReference type="ARBA" id="ARBA00023180"/>
    </source>
</evidence>
<keyword evidence="10" id="KW-1015">Disulfide bond</keyword>
<evidence type="ECO:0000256" key="6">
    <source>
        <dbReference type="ARBA" id="ARBA00022837"/>
    </source>
</evidence>
<dbReference type="Pfam" id="PF12733">
    <property type="entry name" value="Cadherin-like"/>
    <property type="match status" value="3"/>
</dbReference>
<dbReference type="GO" id="GO:0016342">
    <property type="term" value="C:catenin complex"/>
    <property type="evidence" value="ECO:0007669"/>
    <property type="project" value="TreeGrafter"/>
</dbReference>
<feature type="domain" description="Cadherin" evidence="13">
    <location>
        <begin position="1230"/>
        <end position="1335"/>
    </location>
</feature>
<dbReference type="PRINTS" id="PR00205">
    <property type="entry name" value="CADHERIN"/>
</dbReference>
<keyword evidence="4" id="KW-0732">Signal</keyword>
<evidence type="ECO:0000256" key="1">
    <source>
        <dbReference type="ARBA" id="ARBA00004167"/>
    </source>
</evidence>
<dbReference type="SUPFAM" id="SSF49313">
    <property type="entry name" value="Cadherin-like"/>
    <property type="match status" value="7"/>
</dbReference>
<evidence type="ECO:0000259" key="13">
    <source>
        <dbReference type="PROSITE" id="PS50268"/>
    </source>
</evidence>
<evidence type="ECO:0000256" key="5">
    <source>
        <dbReference type="ARBA" id="ARBA00022737"/>
    </source>
</evidence>
<feature type="domain" description="Cadherin" evidence="13">
    <location>
        <begin position="613"/>
        <end position="713"/>
    </location>
</feature>
<keyword evidence="2" id="KW-0245">EGF-like domain</keyword>
<dbReference type="EMBL" id="JAGYPF010000003">
    <property type="protein sequence ID" value="MBS4214282.1"/>
    <property type="molecule type" value="Genomic_DNA"/>
</dbReference>
<feature type="transmembrane region" description="Helical" evidence="12">
    <location>
        <begin position="1617"/>
        <end position="1637"/>
    </location>
</feature>
<dbReference type="InterPro" id="IPR025883">
    <property type="entry name" value="Cadherin-like_domain"/>
</dbReference>
<dbReference type="GO" id="GO:0005509">
    <property type="term" value="F:calcium ion binding"/>
    <property type="evidence" value="ECO:0007669"/>
    <property type="project" value="InterPro"/>
</dbReference>
<dbReference type="InterPro" id="IPR020894">
    <property type="entry name" value="Cadherin_CS"/>
</dbReference>
<dbReference type="GO" id="GO:0016477">
    <property type="term" value="P:cell migration"/>
    <property type="evidence" value="ECO:0007669"/>
    <property type="project" value="TreeGrafter"/>
</dbReference>
<keyword evidence="15" id="KW-1185">Reference proteome</keyword>
<dbReference type="GO" id="GO:0008013">
    <property type="term" value="F:beta-catenin binding"/>
    <property type="evidence" value="ECO:0007669"/>
    <property type="project" value="TreeGrafter"/>
</dbReference>
<evidence type="ECO:0000256" key="10">
    <source>
        <dbReference type="ARBA" id="ARBA00023157"/>
    </source>
</evidence>
<evidence type="ECO:0000256" key="4">
    <source>
        <dbReference type="ARBA" id="ARBA00022729"/>
    </source>
</evidence>
<evidence type="ECO:0000256" key="9">
    <source>
        <dbReference type="ARBA" id="ARBA00023136"/>
    </source>
</evidence>
<proteinExistence type="predicted"/>
<dbReference type="PANTHER" id="PTHR24027:SF438">
    <property type="entry name" value="CADHERIN 23"/>
    <property type="match status" value="1"/>
</dbReference>
<keyword evidence="8 12" id="KW-1133">Transmembrane helix</keyword>
<keyword evidence="11" id="KW-0325">Glycoprotein</keyword>
<dbReference type="PROSITE" id="PS00232">
    <property type="entry name" value="CADHERIN_1"/>
    <property type="match status" value="1"/>
</dbReference>
<keyword evidence="7" id="KW-0130">Cell adhesion</keyword>
<organism evidence="14 15">
    <name type="scientific">Neobacillus rhizophilus</name>
    <dbReference type="NCBI Taxonomy" id="2833579"/>
    <lineage>
        <taxon>Bacteria</taxon>
        <taxon>Bacillati</taxon>
        <taxon>Bacillota</taxon>
        <taxon>Bacilli</taxon>
        <taxon>Bacillales</taxon>
        <taxon>Bacillaceae</taxon>
        <taxon>Neobacillus</taxon>
    </lineage>
</organism>
<evidence type="ECO:0000313" key="14">
    <source>
        <dbReference type="EMBL" id="MBS4214282.1"/>
    </source>
</evidence>
<feature type="domain" description="Cadherin" evidence="13">
    <location>
        <begin position="926"/>
        <end position="1027"/>
    </location>
</feature>
<feature type="domain" description="Cadherin" evidence="13">
    <location>
        <begin position="1034"/>
        <end position="1126"/>
    </location>
</feature>
<evidence type="ECO:0000256" key="3">
    <source>
        <dbReference type="ARBA" id="ARBA00022692"/>
    </source>
</evidence>
<sequence length="1643" mass="175914">MKSVSFKGLVAFVLFLQLVIAGPIGATQRSYAASGTLVEGLVHQYTSNAWANSNLFTSPSGDLYLSHVKGMDEITIKKWENNQWKELTTITATATGDSGFNGGVSDVAIDGNNTIYAAFLFYKGSGTTSDRGIKYGIYKNGSWSFEKVESAQDPYGWKNMYNPKIAFDTNGKAHIVYVYNDANDPRKYEVRYATNQTGTWVIKTLVSGASAIDEVHEPQIQVDQTNTIHITYVKEDNQNNYYGNVYYTHKKVSDPDFPAVHEKIIDSITDQKYYYPTPFVVDSSGKLYISYSDDVYTSYLLTNKSGTWTKEVISNDGISYPIKASVINNKPYVMMYKDTGGPSTFFAMVKDAGMWKKGTKEVPSQSMSGYPMELISEMDPSGNIMIVMEETGLRNLKYLYGTSADFGLNFAPPLSNNADLSNLTVSTGALVPGFSSGTTNYSVSVGYNVPSITVTPTVADSTATITVDNQSVPSGVGRDVTLQTGPNLIPVRVTAQDGTIKTYTITVQKATPSNNALLANLTASTGTLNPIFAASIKDYSITVPNSTSQIKFTPTTADANATVTVGGNLVKSGQESPLINLAAGENNIPIIVTAQDGSTVTYTVKLNRNRPPAAADRQFSVDENAVNGTVVGNVGASDQDGQALTYRILSGNNENIFNINGANGEITVANGSLLDFETSQNYSLHVEVSDGVDKATAAVTIQINDLNDNVPVAQGFTKNIDENLANGTVVGQVTATDSDANSRFTYKITTGNGDGAFAIDQSSGEVTVANSLKLDYETIKTFVLTIQVSDGAHTVETTATIHLNNLNDNKPIAEDAVFNVDENAPNWTVVGKVNATDADGDVLRYQILSGNEDGAFSINAATGEITVADSLQLDYEKKTIYQLRVQALDTGNAQAYDLYKALLRSMESDIATITINVNNVNDHQPVPQGFMTNIDENTAAGTSVGFVTATDEDEGSVFSYKLTAGNEVGAFAIDENTGEVTVADSSKLDYEKVSSFTLTVEVSDGDHTAATTVTIGINNLNDNQPVVDDAVFAIDENATAGTAVGTVTGSDADKDVLHYAITAGNESGVFNMNSETGTISVANAGKLDFEKVQSFTLTIQVSDGLHTAKASVVINLNNVNDNAPVSEDAAFNIDENSANGTVVGTVTGQDADGDSLQYKIAAGNETGAFAIDKSTGKVTVADFTKLDYEKVQSFILTVEVSDGDHTVATTVTIGVNNLNDNQPVGKDAIFTIEETAKNGTKVGLVEAGDADGDGLTFTIQSGNDDGIFTVNETTGEISVADSSRLSAKEKALHVLSIGVSDGKHTEVITITIHILSSDATLSGLTSSSGALTPAFTPGITQYTIYVANNVEKITFTPTAAHSKATLEMNGKPITSGDESEGVLLKEGRNVQTIEVTSENGLTTTYTITVIRLKPVIKVTPETTDKIVTVPDEVVDLLDDKGTLMIDLKGTQAQDKVVKLTAEQLATLIKRHASIQILGKDVQMLIPAVNFAKGEDITISIAKVDKNKVNIPFSKLAVGEIYELTIKQGDRIIHQFDHDIELGFSVKGYANPEQLKVHYFNEEKNAWELVGGTFEGDQVRTKTNHFSTFALFQPNDLVKKPDLKPTTEGNLPATSTNMYNWLLAGLLLLILGGSMLRIQRVGRK</sequence>
<keyword evidence="6" id="KW-0106">Calcium</keyword>
<dbReference type="InterPro" id="IPR015919">
    <property type="entry name" value="Cadherin-like_sf"/>
</dbReference>
<evidence type="ECO:0000256" key="7">
    <source>
        <dbReference type="ARBA" id="ARBA00022889"/>
    </source>
</evidence>
<dbReference type="PROSITE" id="PS50268">
    <property type="entry name" value="CADHERIN_2"/>
    <property type="match status" value="7"/>
</dbReference>
<feature type="domain" description="Cadherin" evidence="13">
    <location>
        <begin position="712"/>
        <end position="813"/>
    </location>
</feature>
<comment type="subcellular location">
    <subcellularLocation>
        <location evidence="1">Membrane</location>
        <topology evidence="1">Single-pass membrane protein</topology>
    </subcellularLocation>
</comment>
<dbReference type="Proteomes" id="UP000679749">
    <property type="component" value="Unassembled WGS sequence"/>
</dbReference>
<evidence type="ECO:0000256" key="2">
    <source>
        <dbReference type="ARBA" id="ARBA00022536"/>
    </source>
</evidence>
<dbReference type="InterPro" id="IPR039808">
    <property type="entry name" value="Cadherin"/>
</dbReference>
<dbReference type="PANTHER" id="PTHR24027">
    <property type="entry name" value="CADHERIN-23"/>
    <property type="match status" value="1"/>
</dbReference>
<keyword evidence="3 12" id="KW-0812">Transmembrane</keyword>
<dbReference type="Pfam" id="PF00028">
    <property type="entry name" value="Cadherin"/>
    <property type="match status" value="7"/>
</dbReference>
<keyword evidence="5" id="KW-0677">Repeat</keyword>
<accession>A0A942U7C7</accession>
<gene>
    <name evidence="14" type="ORF">KHA99_17675</name>
</gene>
<reference evidence="14" key="1">
    <citation type="submission" date="2021-05" db="EMBL/GenBank/DDBJ databases">
        <title>Novel Bacillus species.</title>
        <authorList>
            <person name="Liu G."/>
        </authorList>
    </citation>
    <scope>NUCLEOTIDE SEQUENCE</scope>
    <source>
        <strain evidence="14">FJAT-49825</strain>
    </source>
</reference>
<protein>
    <submittedName>
        <fullName evidence="14">Cadherin domain-containing protein</fullName>
    </submittedName>
</protein>
<name>A0A942U7C7_9BACI</name>
<dbReference type="CDD" id="cd11304">
    <property type="entry name" value="Cadherin_repeat"/>
    <property type="match status" value="7"/>
</dbReference>
<dbReference type="FunFam" id="2.60.40.60:FF:000032">
    <property type="entry name" value="FAT atypical cadherin 1"/>
    <property type="match status" value="2"/>
</dbReference>
<keyword evidence="9 12" id="KW-0472">Membrane</keyword>
<dbReference type="GO" id="GO:0045296">
    <property type="term" value="F:cadherin binding"/>
    <property type="evidence" value="ECO:0007669"/>
    <property type="project" value="TreeGrafter"/>
</dbReference>
<feature type="domain" description="Cadherin" evidence="13">
    <location>
        <begin position="1125"/>
        <end position="1225"/>
    </location>
</feature>
<comment type="caution">
    <text evidence="14">The sequence shown here is derived from an EMBL/GenBank/DDBJ whole genome shotgun (WGS) entry which is preliminary data.</text>
</comment>